<feature type="compositionally biased region" description="Low complexity" evidence="1">
    <location>
        <begin position="87"/>
        <end position="96"/>
    </location>
</feature>
<dbReference type="AlphaFoldDB" id="A0A553NN86"/>
<evidence type="ECO:0000313" key="2">
    <source>
        <dbReference type="EMBL" id="TRY66850.1"/>
    </source>
</evidence>
<organism evidence="2 3">
    <name type="scientific">Danionella cerebrum</name>
    <dbReference type="NCBI Taxonomy" id="2873325"/>
    <lineage>
        <taxon>Eukaryota</taxon>
        <taxon>Metazoa</taxon>
        <taxon>Chordata</taxon>
        <taxon>Craniata</taxon>
        <taxon>Vertebrata</taxon>
        <taxon>Euteleostomi</taxon>
        <taxon>Actinopterygii</taxon>
        <taxon>Neopterygii</taxon>
        <taxon>Teleostei</taxon>
        <taxon>Ostariophysi</taxon>
        <taxon>Cypriniformes</taxon>
        <taxon>Danionidae</taxon>
        <taxon>Danioninae</taxon>
        <taxon>Danionella</taxon>
    </lineage>
</organism>
<gene>
    <name evidence="2" type="ORF">DNTS_033022</name>
</gene>
<comment type="caution">
    <text evidence="2">The sequence shown here is derived from an EMBL/GenBank/DDBJ whole genome shotgun (WGS) entry which is preliminary data.</text>
</comment>
<dbReference type="EMBL" id="SRMA01026821">
    <property type="protein sequence ID" value="TRY66850.1"/>
    <property type="molecule type" value="Genomic_DNA"/>
</dbReference>
<feature type="compositionally biased region" description="Pro residues" evidence="1">
    <location>
        <begin position="161"/>
        <end position="171"/>
    </location>
</feature>
<keyword evidence="3" id="KW-1185">Reference proteome</keyword>
<reference evidence="2 3" key="1">
    <citation type="journal article" date="2019" name="Sci. Data">
        <title>Hybrid genome assembly and annotation of Danionella translucida.</title>
        <authorList>
            <person name="Kadobianskyi M."/>
            <person name="Schulze L."/>
            <person name="Schuelke M."/>
            <person name="Judkewitz B."/>
        </authorList>
    </citation>
    <scope>NUCLEOTIDE SEQUENCE [LARGE SCALE GENOMIC DNA]</scope>
    <source>
        <strain evidence="2 3">Bolton</strain>
    </source>
</reference>
<dbReference type="OrthoDB" id="8962412at2759"/>
<feature type="compositionally biased region" description="Low complexity" evidence="1">
    <location>
        <begin position="104"/>
        <end position="113"/>
    </location>
</feature>
<proteinExistence type="predicted"/>
<dbReference type="Proteomes" id="UP000316079">
    <property type="component" value="Unassembled WGS sequence"/>
</dbReference>
<protein>
    <submittedName>
        <fullName evidence="2">Uncharacterized protein</fullName>
    </submittedName>
</protein>
<name>A0A553NN86_9TELE</name>
<feature type="compositionally biased region" description="Basic and acidic residues" evidence="1">
    <location>
        <begin position="34"/>
        <end position="52"/>
    </location>
</feature>
<accession>A0A553NN86</accession>
<sequence>MWLSSAFWKKMSAFKEALKEGGYGKRNSKFAVNRKKEQTETEKDSRVMEKARLPLIGSSSGRSAVLLELKGMPTPQHPAEDTRQSSHHPSSSGPPDSMAPWEGSSHSESSFSDFPPPFSPIPVAHLKPIAAPDPLLPPQPPPKTQPESSHSARVKRKSLPPRQPPRPPRLPPLRQVTNLSFSRSFTFSFFELPVHQSARSRAERLKDLTVLLKQFHY</sequence>
<evidence type="ECO:0000313" key="3">
    <source>
        <dbReference type="Proteomes" id="UP000316079"/>
    </source>
</evidence>
<feature type="region of interest" description="Disordered" evidence="1">
    <location>
        <begin position="24"/>
        <end position="174"/>
    </location>
</feature>
<evidence type="ECO:0000256" key="1">
    <source>
        <dbReference type="SAM" id="MobiDB-lite"/>
    </source>
</evidence>
<feature type="compositionally biased region" description="Pro residues" evidence="1">
    <location>
        <begin position="134"/>
        <end position="144"/>
    </location>
</feature>